<evidence type="ECO:0000313" key="2">
    <source>
        <dbReference type="EMBL" id="THU88723.1"/>
    </source>
</evidence>
<organism evidence="2 3">
    <name type="scientific">Dendrothele bispora (strain CBS 962.96)</name>
    <dbReference type="NCBI Taxonomy" id="1314807"/>
    <lineage>
        <taxon>Eukaryota</taxon>
        <taxon>Fungi</taxon>
        <taxon>Dikarya</taxon>
        <taxon>Basidiomycota</taxon>
        <taxon>Agaricomycotina</taxon>
        <taxon>Agaricomycetes</taxon>
        <taxon>Agaricomycetidae</taxon>
        <taxon>Agaricales</taxon>
        <taxon>Agaricales incertae sedis</taxon>
        <taxon>Dendrothele</taxon>
    </lineage>
</organism>
<accession>A0A4S8LIR7</accession>
<feature type="compositionally biased region" description="Basic and acidic residues" evidence="1">
    <location>
        <begin position="106"/>
        <end position="124"/>
    </location>
</feature>
<dbReference type="OrthoDB" id="5362978at2759"/>
<dbReference type="AlphaFoldDB" id="A0A4S8LIR7"/>
<dbReference type="EMBL" id="ML179398">
    <property type="protein sequence ID" value="THU88723.1"/>
    <property type="molecule type" value="Genomic_DNA"/>
</dbReference>
<sequence length="149" mass="16713">MAVPHILTPQLVSGSWAIVSFDSVHNSKMLLLQQGNERNSLDSEPVLHIVRDLRSRSAHPANGSRVLNQAGDQEVNESRQNEFTTEVPFISLEHEAEEPTPQSDLPNHDRVFEDQNLGSRRDDLQASDVEFELSPNEQSDHLDSGQSYT</sequence>
<keyword evidence="3" id="KW-1185">Reference proteome</keyword>
<gene>
    <name evidence="2" type="ORF">K435DRAFT_916360</name>
</gene>
<feature type="region of interest" description="Disordered" evidence="1">
    <location>
        <begin position="55"/>
        <end position="149"/>
    </location>
</feature>
<proteinExistence type="predicted"/>
<evidence type="ECO:0000313" key="3">
    <source>
        <dbReference type="Proteomes" id="UP000297245"/>
    </source>
</evidence>
<reference evidence="2 3" key="1">
    <citation type="journal article" date="2019" name="Nat. Ecol. Evol.">
        <title>Megaphylogeny resolves global patterns of mushroom evolution.</title>
        <authorList>
            <person name="Varga T."/>
            <person name="Krizsan K."/>
            <person name="Foldi C."/>
            <person name="Dima B."/>
            <person name="Sanchez-Garcia M."/>
            <person name="Sanchez-Ramirez S."/>
            <person name="Szollosi G.J."/>
            <person name="Szarkandi J.G."/>
            <person name="Papp V."/>
            <person name="Albert L."/>
            <person name="Andreopoulos W."/>
            <person name="Angelini C."/>
            <person name="Antonin V."/>
            <person name="Barry K.W."/>
            <person name="Bougher N.L."/>
            <person name="Buchanan P."/>
            <person name="Buyck B."/>
            <person name="Bense V."/>
            <person name="Catcheside P."/>
            <person name="Chovatia M."/>
            <person name="Cooper J."/>
            <person name="Damon W."/>
            <person name="Desjardin D."/>
            <person name="Finy P."/>
            <person name="Geml J."/>
            <person name="Haridas S."/>
            <person name="Hughes K."/>
            <person name="Justo A."/>
            <person name="Karasinski D."/>
            <person name="Kautmanova I."/>
            <person name="Kiss B."/>
            <person name="Kocsube S."/>
            <person name="Kotiranta H."/>
            <person name="LaButti K.M."/>
            <person name="Lechner B.E."/>
            <person name="Liimatainen K."/>
            <person name="Lipzen A."/>
            <person name="Lukacs Z."/>
            <person name="Mihaltcheva S."/>
            <person name="Morgado L.N."/>
            <person name="Niskanen T."/>
            <person name="Noordeloos M.E."/>
            <person name="Ohm R.A."/>
            <person name="Ortiz-Santana B."/>
            <person name="Ovrebo C."/>
            <person name="Racz N."/>
            <person name="Riley R."/>
            <person name="Savchenko A."/>
            <person name="Shiryaev A."/>
            <person name="Soop K."/>
            <person name="Spirin V."/>
            <person name="Szebenyi C."/>
            <person name="Tomsovsky M."/>
            <person name="Tulloss R.E."/>
            <person name="Uehling J."/>
            <person name="Grigoriev I.V."/>
            <person name="Vagvolgyi C."/>
            <person name="Papp T."/>
            <person name="Martin F.M."/>
            <person name="Miettinen O."/>
            <person name="Hibbett D.S."/>
            <person name="Nagy L.G."/>
        </authorList>
    </citation>
    <scope>NUCLEOTIDE SEQUENCE [LARGE SCALE GENOMIC DNA]</scope>
    <source>
        <strain evidence="2 3">CBS 962.96</strain>
    </source>
</reference>
<protein>
    <submittedName>
        <fullName evidence="2">Uncharacterized protein</fullName>
    </submittedName>
</protein>
<name>A0A4S8LIR7_DENBC</name>
<evidence type="ECO:0000256" key="1">
    <source>
        <dbReference type="SAM" id="MobiDB-lite"/>
    </source>
</evidence>
<dbReference type="Proteomes" id="UP000297245">
    <property type="component" value="Unassembled WGS sequence"/>
</dbReference>